<dbReference type="AlphaFoldDB" id="A0A4Y9YIC9"/>
<organism evidence="1 2">
    <name type="scientific">Dentipellis fragilis</name>
    <dbReference type="NCBI Taxonomy" id="205917"/>
    <lineage>
        <taxon>Eukaryota</taxon>
        <taxon>Fungi</taxon>
        <taxon>Dikarya</taxon>
        <taxon>Basidiomycota</taxon>
        <taxon>Agaricomycotina</taxon>
        <taxon>Agaricomycetes</taxon>
        <taxon>Russulales</taxon>
        <taxon>Hericiaceae</taxon>
        <taxon>Dentipellis</taxon>
    </lineage>
</organism>
<protein>
    <submittedName>
        <fullName evidence="1">Uncharacterized protein</fullName>
    </submittedName>
</protein>
<dbReference type="STRING" id="205917.A0A4Y9YIC9"/>
<dbReference type="EMBL" id="SEOQ01000502">
    <property type="protein sequence ID" value="TFY61588.1"/>
    <property type="molecule type" value="Genomic_DNA"/>
</dbReference>
<keyword evidence="2" id="KW-1185">Reference proteome</keyword>
<sequence length="235" mass="27233">MSTSWEHNDVLLTRHNLPIILQDLSKRLLAAFGHQVRLLVHGGAVVVLHQELQSRKSTRDIDYIHRAFVAEYRRYGIWDAGERLKACIAQTAQRFRLGGDWMNSHADVALPMARDAYGREYDPIAHCSLVPKNLEKNVIYETPGLQLVGVMWAWGLALKFVRYKKDDPDDIAAILRLAYWQRGIRWSRQSLEDWITSICWPMGYSNYPPPHLDALRNRMRHAIHLAHGQRYAQPC</sequence>
<evidence type="ECO:0000313" key="1">
    <source>
        <dbReference type="EMBL" id="TFY61588.1"/>
    </source>
</evidence>
<name>A0A4Y9YIC9_9AGAM</name>
<comment type="caution">
    <text evidence="1">The sequence shown here is derived from an EMBL/GenBank/DDBJ whole genome shotgun (WGS) entry which is preliminary data.</text>
</comment>
<accession>A0A4Y9YIC9</accession>
<dbReference type="OrthoDB" id="3141838at2759"/>
<dbReference type="Proteomes" id="UP000298327">
    <property type="component" value="Unassembled WGS sequence"/>
</dbReference>
<proteinExistence type="predicted"/>
<reference evidence="1 2" key="1">
    <citation type="submission" date="2019-02" db="EMBL/GenBank/DDBJ databases">
        <title>Genome sequencing of the rare red list fungi Dentipellis fragilis.</title>
        <authorList>
            <person name="Buettner E."/>
            <person name="Kellner H."/>
        </authorList>
    </citation>
    <scope>NUCLEOTIDE SEQUENCE [LARGE SCALE GENOMIC DNA]</scope>
    <source>
        <strain evidence="1 2">DSM 105465</strain>
    </source>
</reference>
<gene>
    <name evidence="1" type="ORF">EVG20_g6994</name>
</gene>
<evidence type="ECO:0000313" key="2">
    <source>
        <dbReference type="Proteomes" id="UP000298327"/>
    </source>
</evidence>